<evidence type="ECO:0000256" key="2">
    <source>
        <dbReference type="ARBA" id="ARBA00009764"/>
    </source>
</evidence>
<dbReference type="PANTHER" id="PTHR30288">
    <property type="entry name" value="FLAGELLAR CAP/ASSEMBLY PROTEIN FLID"/>
    <property type="match status" value="1"/>
</dbReference>
<evidence type="ECO:0000256" key="6">
    <source>
        <dbReference type="ARBA" id="ARBA00033192"/>
    </source>
</evidence>
<dbReference type="EMBL" id="MUKV01000011">
    <property type="protein sequence ID" value="OQS40107.1"/>
    <property type="molecule type" value="Genomic_DNA"/>
</dbReference>
<gene>
    <name evidence="8" type="ORF">B0T45_10630</name>
</gene>
<dbReference type="GO" id="GO:0009421">
    <property type="term" value="C:bacterial-type flagellum filament cap"/>
    <property type="evidence" value="ECO:0007669"/>
    <property type="project" value="InterPro"/>
</dbReference>
<name>A0A1W0CZA1_9NEIS</name>
<dbReference type="GO" id="GO:0009424">
    <property type="term" value="C:bacterial-type flagellum hook"/>
    <property type="evidence" value="ECO:0007669"/>
    <property type="project" value="InterPro"/>
</dbReference>
<keyword evidence="4" id="KW-0975">Bacterial flagellum</keyword>
<accession>A0A1W0CZA1</accession>
<evidence type="ECO:0000256" key="4">
    <source>
        <dbReference type="ARBA" id="ARBA00023143"/>
    </source>
</evidence>
<proteinExistence type="inferred from homology"/>
<evidence type="ECO:0000313" key="8">
    <source>
        <dbReference type="EMBL" id="OQS40107.1"/>
    </source>
</evidence>
<protein>
    <recommendedName>
        <fullName evidence="6">Filament cap protein</fullName>
    </recommendedName>
    <alternativeName>
        <fullName evidence="5">Flagellar cap protein</fullName>
    </alternativeName>
</protein>
<dbReference type="GO" id="GO:0071973">
    <property type="term" value="P:bacterial-type flagellum-dependent cell motility"/>
    <property type="evidence" value="ECO:0007669"/>
    <property type="project" value="TreeGrafter"/>
</dbReference>
<comment type="subcellular location">
    <subcellularLocation>
        <location evidence="1">Bacterial flagellum</location>
    </subcellularLocation>
</comment>
<dbReference type="InterPro" id="IPR003481">
    <property type="entry name" value="FliD_N"/>
</dbReference>
<comment type="caution">
    <text evidence="8">The sequence shown here is derived from an EMBL/GenBank/DDBJ whole genome shotgun (WGS) entry which is preliminary data.</text>
</comment>
<organism evidence="8 9">
    <name type="scientific">Chromobacterium haemolyticum</name>
    <dbReference type="NCBI Taxonomy" id="394935"/>
    <lineage>
        <taxon>Bacteria</taxon>
        <taxon>Pseudomonadati</taxon>
        <taxon>Pseudomonadota</taxon>
        <taxon>Betaproteobacteria</taxon>
        <taxon>Neisseriales</taxon>
        <taxon>Chromobacteriaceae</taxon>
        <taxon>Chromobacterium</taxon>
    </lineage>
</organism>
<dbReference type="InterPro" id="IPR040026">
    <property type="entry name" value="FliD"/>
</dbReference>
<dbReference type="Proteomes" id="UP000192721">
    <property type="component" value="Unassembled WGS sequence"/>
</dbReference>
<reference evidence="8 9" key="1">
    <citation type="submission" date="2017-02" db="EMBL/GenBank/DDBJ databases">
        <title>Chromobacterium haemolyticum H5244.</title>
        <authorList>
            <person name="Gulvik C.A."/>
        </authorList>
    </citation>
    <scope>NUCLEOTIDE SEQUENCE [LARGE SCALE GENOMIC DNA]</scope>
    <source>
        <strain evidence="8 9">H5244</strain>
    </source>
</reference>
<feature type="domain" description="Flagellar hook-associated protein 2 N-terminal" evidence="7">
    <location>
        <begin position="54"/>
        <end position="118"/>
    </location>
</feature>
<comment type="similarity">
    <text evidence="2">Belongs to the FliD family.</text>
</comment>
<comment type="subunit">
    <text evidence="3">Homopentamer.</text>
</comment>
<dbReference type="Pfam" id="PF02465">
    <property type="entry name" value="FliD_N"/>
    <property type="match status" value="1"/>
</dbReference>
<evidence type="ECO:0000259" key="7">
    <source>
        <dbReference type="Pfam" id="PF02465"/>
    </source>
</evidence>
<evidence type="ECO:0000256" key="5">
    <source>
        <dbReference type="ARBA" id="ARBA00033074"/>
    </source>
</evidence>
<sequence length="514" mass="52428">MANNILGNYNPLLSLFGNNNQLLSGLLGSSPIVPLIRSGNSSQSASTDPNVVLISGLGQLLSSLNIFQDSLQQIYSPYAVNNSISGSSSNPSVARVSTAAGAQNGNYSVSISQLAQAHSAITAFTLPDTSSTAVGSGTLTIKTGSYAYTSPTSATSFTPSGSSATLSINNGTLSSIATAINGSGVGMVANIVQNASGNYQLQISAAQTGASNNFQILVSDNDGNNTDQNGLSRLAFDQTQAVGSGQNLTQTQAAQNANYLINGASGSNAGNSGISLGSSVSMDLLSTGSTNISVKLDLNGLNGQAQSLADAFNTLQGSLNALLVSGGLLSRDPIAKQLASSMNQQASASYSNGSSLLVKLNQIGLNFQYPQQFGQMGSLSLSNNSLQSAYSSDSQGVANLLYTAARALNWLANSYASYGNGTIPQTLTALQKMQFSQQIRQSATPASNTIPANLSSLTVNQSGSIQLSAQQISALSLYAMVYSLGAPYAVSAQILNNGLGLSNNNSGNGISTYA</sequence>
<evidence type="ECO:0000313" key="9">
    <source>
        <dbReference type="Proteomes" id="UP000192721"/>
    </source>
</evidence>
<evidence type="ECO:0000256" key="3">
    <source>
        <dbReference type="ARBA" id="ARBA00011255"/>
    </source>
</evidence>
<dbReference type="AlphaFoldDB" id="A0A1W0CZA1"/>
<evidence type="ECO:0000256" key="1">
    <source>
        <dbReference type="ARBA" id="ARBA00004365"/>
    </source>
</evidence>
<dbReference type="PANTHER" id="PTHR30288:SF0">
    <property type="entry name" value="FLAGELLAR HOOK-ASSOCIATED PROTEIN 2"/>
    <property type="match status" value="1"/>
</dbReference>